<dbReference type="PANTHER" id="PTHR23083:SF464">
    <property type="entry name" value="TETRATRICOPEPTIDE REPEAT DOMAIN 7, ISOFORM A"/>
    <property type="match status" value="1"/>
</dbReference>
<feature type="compositionally biased region" description="Low complexity" evidence="5">
    <location>
        <begin position="798"/>
        <end position="811"/>
    </location>
</feature>
<accession>A0A517L3G3</accession>
<evidence type="ECO:0000256" key="1">
    <source>
        <dbReference type="ARBA" id="ARBA00002550"/>
    </source>
</evidence>
<gene>
    <name evidence="6" type="ORF">FKW77_006200</name>
</gene>
<comment type="function">
    <text evidence="1">Involved in endocytosis.</text>
</comment>
<dbReference type="InterPro" id="IPR019734">
    <property type="entry name" value="TPR_rpt"/>
</dbReference>
<feature type="region of interest" description="Disordered" evidence="5">
    <location>
        <begin position="1126"/>
        <end position="1211"/>
    </location>
</feature>
<feature type="compositionally biased region" description="Low complexity" evidence="5">
    <location>
        <begin position="1143"/>
        <end position="1161"/>
    </location>
</feature>
<dbReference type="SMART" id="SM00028">
    <property type="entry name" value="TPR"/>
    <property type="match status" value="2"/>
</dbReference>
<reference evidence="6 7" key="1">
    <citation type="submission" date="2019-07" db="EMBL/GenBank/DDBJ databases">
        <title>Finished genome of Venturia effusa.</title>
        <authorList>
            <person name="Young C.A."/>
            <person name="Cox M.P."/>
            <person name="Ganley A.R.D."/>
            <person name="David W.J."/>
        </authorList>
    </citation>
    <scope>NUCLEOTIDE SEQUENCE [LARGE SCALE GENOMIC DNA]</scope>
    <source>
        <strain evidence="7">albino</strain>
    </source>
</reference>
<evidence type="ECO:0000313" key="7">
    <source>
        <dbReference type="Proteomes" id="UP000316270"/>
    </source>
</evidence>
<dbReference type="SUPFAM" id="SSF48452">
    <property type="entry name" value="TPR-like"/>
    <property type="match status" value="2"/>
</dbReference>
<feature type="compositionally biased region" description="Polar residues" evidence="5">
    <location>
        <begin position="1165"/>
        <end position="1184"/>
    </location>
</feature>
<evidence type="ECO:0000256" key="4">
    <source>
        <dbReference type="SAM" id="Coils"/>
    </source>
</evidence>
<organism evidence="6 7">
    <name type="scientific">Venturia effusa</name>
    <dbReference type="NCBI Taxonomy" id="50376"/>
    <lineage>
        <taxon>Eukaryota</taxon>
        <taxon>Fungi</taxon>
        <taxon>Dikarya</taxon>
        <taxon>Ascomycota</taxon>
        <taxon>Pezizomycotina</taxon>
        <taxon>Dothideomycetes</taxon>
        <taxon>Pleosporomycetidae</taxon>
        <taxon>Venturiales</taxon>
        <taxon>Venturiaceae</taxon>
        <taxon>Venturia</taxon>
    </lineage>
</organism>
<evidence type="ECO:0008006" key="8">
    <source>
        <dbReference type="Google" id="ProtNLM"/>
    </source>
</evidence>
<keyword evidence="7" id="KW-1185">Reference proteome</keyword>
<proteinExistence type="inferred from homology"/>
<dbReference type="InterPro" id="IPR011990">
    <property type="entry name" value="TPR-like_helical_dom_sf"/>
</dbReference>
<sequence length="1283" mass="143130">MAARETEKALRYIDYLDNARCNAEWDKIPELTRKVAKHAPHRKCLILTAQTEAQVAVHDTSYRPPTAAVEAAPSSLSRLITPLLSAIQEELVYREDTFQATVCLGWIHWVLQEPSLAIARLPRDLVATMDTLVEHNHDSSASWVQVCYMKAAYIKGFAQEKTASPADALRTYKSTMPFLTAIPSSLGSGSPEFRVWTERTLSRMVAVTIKPKPLGEIMDFETMLRVFHLWLSLFRYTPVEPRSTVSHETAWKVPSTVDLGTEVDYSRWDVWMAYYETLSEILRLGYCYSPNYTEKKPQILFTREPLSDEEYLIVRLQQRAELKKVESSIEAKLLEETRFPKANERNSRVERWVDAVVQNWRIMCGPSWQDEELGEGGKNAIARGILDILYRAATKSYHSTQILRYLFYVHAYVAEFDLAFKAFDSYVELVQRGKQREEKSGEPDYSLDNDDNVLQTASEAIRVLCRFGARKEVEKALKFSSEFLRWVEKAALEAEAQETEDLDKSIPVRVPVSLRVISEAYRALGTCEATWARWTYDASTRNSHHQKAVEFYRNALDIRYANGNDLETQFALAFVLAEMRELAPAIKVTKQALSSPSEIQSFSTSPLGGHADEFLQRDRSSDFSRERKLIPFWHLLTLLLSAKADLSTAARSSNAAFEQFEDPANLFGPEQLFKSDHLNELEKPATPPSKALIDRMERQEKEGIIHVKITQIAILEELQSSADAVDASAELLALFARMFGDPKGDILRSQARAANAKSVKSGVGSIRHSLMSRARSRSRKDKPAPSIVPPLPSFDTGRPSTRATSATAAPTIQITPDDGSATRGRRGHSNSQSNAHRHSISRSKSQNADNETPQRSVSHKLQKRSASQSKRNSFESHWSAAPTTAEEFIVADYANGTPNPVESKPQAPSASRPITANSDSNTARNEEHPMPGIPGSRSTSTTRRASAHKSTLKRAGLTPAPLTSMETLSLEPVFSDFQERKHRICLLIQVWLFVAGLYTRAEVFDDATGAIDEATDLVQALESQVAQQDSSVKAFATRDWGDGKSVEELWADIWTQRGQVARSQDLHHEAMSHFEQALAHHPDHPAAVVGISDILLDIYCQKIPPEPTPPVTSATYTSYTLSTPSLNNSLNNSVPNPPPAPPTKTTSISSSPTSIPSTQPPVLSRPTTARNSTTRQDSLPSNDNEPIPSDPDTTNATATSAPPNSDHPPEELNRLAARDRAYGLLNTLTKLGSGWDYSEAWFSLARAYEESGQIEKAKEVLWWCVELEDTRPVRRWAAVVGGV</sequence>
<keyword evidence="3" id="KW-0802">TPR repeat</keyword>
<dbReference type="Proteomes" id="UP000316270">
    <property type="component" value="Chromosome 4"/>
</dbReference>
<feature type="compositionally biased region" description="Polar residues" evidence="5">
    <location>
        <begin position="842"/>
        <end position="856"/>
    </location>
</feature>
<dbReference type="STRING" id="50376.A0A517L3G3"/>
<feature type="compositionally biased region" description="Low complexity" evidence="5">
    <location>
        <begin position="1190"/>
        <end position="1204"/>
    </location>
</feature>
<feature type="region of interest" description="Disordered" evidence="5">
    <location>
        <begin position="895"/>
        <end position="952"/>
    </location>
</feature>
<feature type="repeat" description="TPR" evidence="3">
    <location>
        <begin position="1051"/>
        <end position="1084"/>
    </location>
</feature>
<evidence type="ECO:0000256" key="3">
    <source>
        <dbReference type="PROSITE-ProRule" id="PRU00339"/>
    </source>
</evidence>
<name>A0A517L3G3_9PEZI</name>
<keyword evidence="4" id="KW-0175">Coiled coil</keyword>
<dbReference type="PANTHER" id="PTHR23083">
    <property type="entry name" value="TETRATRICOPEPTIDE REPEAT PROTEIN, TPR"/>
    <property type="match status" value="1"/>
</dbReference>
<protein>
    <recommendedName>
        <fullName evidence="8">Filamentation protein</fullName>
    </recommendedName>
</protein>
<dbReference type="EMBL" id="CP042188">
    <property type="protein sequence ID" value="QDS70174.1"/>
    <property type="molecule type" value="Genomic_DNA"/>
</dbReference>
<feature type="region of interest" description="Disordered" evidence="5">
    <location>
        <begin position="753"/>
        <end position="879"/>
    </location>
</feature>
<dbReference type="InterPro" id="IPR051722">
    <property type="entry name" value="Endocytosis_PI4K-reg_protein"/>
</dbReference>
<dbReference type="Pfam" id="PF13181">
    <property type="entry name" value="TPR_8"/>
    <property type="match status" value="1"/>
</dbReference>
<evidence type="ECO:0000313" key="6">
    <source>
        <dbReference type="EMBL" id="QDS70174.1"/>
    </source>
</evidence>
<evidence type="ECO:0000256" key="5">
    <source>
        <dbReference type="SAM" id="MobiDB-lite"/>
    </source>
</evidence>
<evidence type="ECO:0000256" key="2">
    <source>
        <dbReference type="ARBA" id="ARBA00038251"/>
    </source>
</evidence>
<feature type="compositionally biased region" description="Polar residues" evidence="5">
    <location>
        <begin position="896"/>
        <end position="923"/>
    </location>
</feature>
<feature type="coiled-coil region" evidence="4">
    <location>
        <begin position="1004"/>
        <end position="1031"/>
    </location>
</feature>
<dbReference type="Gene3D" id="1.25.40.10">
    <property type="entry name" value="Tetratricopeptide repeat domain"/>
    <property type="match status" value="1"/>
</dbReference>
<comment type="similarity">
    <text evidence="2">Belongs to the YPP1 family.</text>
</comment>
<dbReference type="OrthoDB" id="29013at2759"/>
<dbReference type="PROSITE" id="PS50005">
    <property type="entry name" value="TPR"/>
    <property type="match status" value="1"/>
</dbReference>